<evidence type="ECO:0000313" key="2">
    <source>
        <dbReference type="EMBL" id="GAA3358782.1"/>
    </source>
</evidence>
<proteinExistence type="predicted"/>
<dbReference type="InterPro" id="IPR009081">
    <property type="entry name" value="PP-bd_ACP"/>
</dbReference>
<dbReference type="InterPro" id="IPR036736">
    <property type="entry name" value="ACP-like_sf"/>
</dbReference>
<dbReference type="Gene3D" id="3.40.50.980">
    <property type="match status" value="2"/>
</dbReference>
<dbReference type="PANTHER" id="PTHR45527">
    <property type="entry name" value="NONRIBOSOMAL PEPTIDE SYNTHETASE"/>
    <property type="match status" value="1"/>
</dbReference>
<dbReference type="PROSITE" id="PS50075">
    <property type="entry name" value="CARRIER"/>
    <property type="match status" value="1"/>
</dbReference>
<dbReference type="EMBL" id="BAAAYK010000038">
    <property type="protein sequence ID" value="GAA3358782.1"/>
    <property type="molecule type" value="Genomic_DNA"/>
</dbReference>
<dbReference type="Pfam" id="PF13193">
    <property type="entry name" value="AMP-binding_C"/>
    <property type="match status" value="1"/>
</dbReference>
<dbReference type="PANTHER" id="PTHR45527:SF1">
    <property type="entry name" value="FATTY ACID SYNTHASE"/>
    <property type="match status" value="1"/>
</dbReference>
<protein>
    <recommendedName>
        <fullName evidence="1">Carrier domain-containing protein</fullName>
    </recommendedName>
</protein>
<dbReference type="InterPro" id="IPR029058">
    <property type="entry name" value="AB_hydrolase_fold"/>
</dbReference>
<dbReference type="Gene3D" id="3.40.50.1820">
    <property type="entry name" value="alpha/beta hydrolase"/>
    <property type="match status" value="1"/>
</dbReference>
<dbReference type="Pfam" id="PF00501">
    <property type="entry name" value="AMP-binding"/>
    <property type="match status" value="1"/>
</dbReference>
<dbReference type="Gene3D" id="2.30.38.10">
    <property type="entry name" value="Luciferase, Domain 3"/>
    <property type="match status" value="1"/>
</dbReference>
<dbReference type="SUPFAM" id="SSF47336">
    <property type="entry name" value="ACP-like"/>
    <property type="match status" value="1"/>
</dbReference>
<evidence type="ECO:0000259" key="1">
    <source>
        <dbReference type="PROSITE" id="PS50075"/>
    </source>
</evidence>
<gene>
    <name evidence="2" type="ORF">GCM10020366_32170</name>
</gene>
<name>A0ABP6RS09_9PSEU</name>
<organism evidence="2 3">
    <name type="scientific">Saccharopolyspora gregorii</name>
    <dbReference type="NCBI Taxonomy" id="33914"/>
    <lineage>
        <taxon>Bacteria</taxon>
        <taxon>Bacillati</taxon>
        <taxon>Actinomycetota</taxon>
        <taxon>Actinomycetes</taxon>
        <taxon>Pseudonocardiales</taxon>
        <taxon>Pseudonocardiaceae</taxon>
        <taxon>Saccharopolyspora</taxon>
    </lineage>
</organism>
<keyword evidence="3" id="KW-1185">Reference proteome</keyword>
<accession>A0ABP6RS09</accession>
<evidence type="ECO:0000313" key="3">
    <source>
        <dbReference type="Proteomes" id="UP001500483"/>
    </source>
</evidence>
<dbReference type="InterPro" id="IPR045851">
    <property type="entry name" value="AMP-bd_C_sf"/>
</dbReference>
<comment type="caution">
    <text evidence="2">The sequence shown here is derived from an EMBL/GenBank/DDBJ whole genome shotgun (WGS) entry which is preliminary data.</text>
</comment>
<dbReference type="RefSeq" id="WP_344927479.1">
    <property type="nucleotide sequence ID" value="NZ_BAAAYK010000038.1"/>
</dbReference>
<sequence>MTAEADLLAQWERCVGEGPHRPALIIDGGPVLTYRELDRRTDALAADLVARGAGPERIVGLALASPASTVAGMVAVLKSGAAFTVLDGALPRSARAAIAAGANAEMWLADRADPAVFGEVPVLVPGRSGAGGRCDWRRHLHDGDQLAYVLFTSGSTGAPKGIAIERNSLSRFAPAVRDRLRLGPDDRWAQLASLGFDVLIEEVFPALTAGAAVVCRRDDRVPALDELHRMLEDTASTVVELSTQYWLEYGRWLAAHRRPPPRALHTALVGGERMDPDAYRAWQRAHDVRLVHVYGLTECTVTSTTYDGNLPAEASEVPVGVPLPEVEVSIRDAAGAAVAHGETGEIHLGGPLVGRGHVDGTTDARFGRDPRTGARTCATGDLGRIDADGQLVFAGRVDDQLKIRGHRVEPARIERLLTEHAPAEQAVVLADPRTGTALWAYLVLGDGSAPAAACAPALPEARSARLSARLAAVLPEALVPHRIHHVRELPKNAHGKVDRDALVSWTAVPAGSGGGTGSDALLATVLRCFRDVLDAPDLGPDDDFFVHGGHSVLALRLIAELRRELDPARELRPRVLFGHRTPRRLSAQLRTAPAPATPHR</sequence>
<feature type="domain" description="Carrier" evidence="1">
    <location>
        <begin position="516"/>
        <end position="593"/>
    </location>
</feature>
<dbReference type="SUPFAM" id="SSF56801">
    <property type="entry name" value="Acetyl-CoA synthetase-like"/>
    <property type="match status" value="1"/>
</dbReference>
<dbReference type="InterPro" id="IPR025110">
    <property type="entry name" value="AMP-bd_C"/>
</dbReference>
<dbReference type="Pfam" id="PF00550">
    <property type="entry name" value="PP-binding"/>
    <property type="match status" value="1"/>
</dbReference>
<dbReference type="PROSITE" id="PS00455">
    <property type="entry name" value="AMP_BINDING"/>
    <property type="match status" value="1"/>
</dbReference>
<dbReference type="CDD" id="cd05930">
    <property type="entry name" value="A_NRPS"/>
    <property type="match status" value="1"/>
</dbReference>
<dbReference type="InterPro" id="IPR020845">
    <property type="entry name" value="AMP-binding_CS"/>
</dbReference>
<dbReference type="InterPro" id="IPR000873">
    <property type="entry name" value="AMP-dep_synth/lig_dom"/>
</dbReference>
<dbReference type="Gene3D" id="3.30.300.30">
    <property type="match status" value="1"/>
</dbReference>
<reference evidence="3" key="1">
    <citation type="journal article" date="2019" name="Int. J. Syst. Evol. Microbiol.">
        <title>The Global Catalogue of Microorganisms (GCM) 10K type strain sequencing project: providing services to taxonomists for standard genome sequencing and annotation.</title>
        <authorList>
            <consortium name="The Broad Institute Genomics Platform"/>
            <consortium name="The Broad Institute Genome Sequencing Center for Infectious Disease"/>
            <person name="Wu L."/>
            <person name="Ma J."/>
        </authorList>
    </citation>
    <scope>NUCLEOTIDE SEQUENCE [LARGE SCALE GENOMIC DNA]</scope>
    <source>
        <strain evidence="3">JCM 9687</strain>
    </source>
</reference>
<dbReference type="Proteomes" id="UP001500483">
    <property type="component" value="Unassembled WGS sequence"/>
</dbReference>